<feature type="compositionally biased region" description="Basic residues" evidence="1">
    <location>
        <begin position="169"/>
        <end position="180"/>
    </location>
</feature>
<evidence type="ECO:0000256" key="1">
    <source>
        <dbReference type="SAM" id="MobiDB-lite"/>
    </source>
</evidence>
<sequence length="180" mass="21134">MNIPNYGSNDDDDIEDVDAIEVDVNLSEKIDKILNETDMFNKKNVEMVNIYFFYCINKSLDEYTKIVLPLKIGNLSKDDLLTNILKYRMYGGRRYNVNGIYAYQFDTDIKEFLQNNVCNLKEHKQVVDIKFDPMVELFQHYSSIFIVLNNEKTKHTRKKNENENEKGITPKRKSKTAKVA</sequence>
<dbReference type="AlphaFoldDB" id="A0A6C0D1H9"/>
<proteinExistence type="predicted"/>
<dbReference type="EMBL" id="MN739523">
    <property type="protein sequence ID" value="QHT10618.1"/>
    <property type="molecule type" value="Genomic_DNA"/>
</dbReference>
<reference evidence="2" key="1">
    <citation type="journal article" date="2020" name="Nature">
        <title>Giant virus diversity and host interactions through global metagenomics.</title>
        <authorList>
            <person name="Schulz F."/>
            <person name="Roux S."/>
            <person name="Paez-Espino D."/>
            <person name="Jungbluth S."/>
            <person name="Walsh D.A."/>
            <person name="Denef V.J."/>
            <person name="McMahon K.D."/>
            <person name="Konstantinidis K.T."/>
            <person name="Eloe-Fadrosh E.A."/>
            <person name="Kyrpides N.C."/>
            <person name="Woyke T."/>
        </authorList>
    </citation>
    <scope>NUCLEOTIDE SEQUENCE</scope>
    <source>
        <strain evidence="2">GVMAG-M-3300023174-107</strain>
    </source>
</reference>
<accession>A0A6C0D1H9</accession>
<feature type="compositionally biased region" description="Basic and acidic residues" evidence="1">
    <location>
        <begin position="159"/>
        <end position="168"/>
    </location>
</feature>
<evidence type="ECO:0000313" key="2">
    <source>
        <dbReference type="EMBL" id="QHT10618.1"/>
    </source>
</evidence>
<protein>
    <submittedName>
        <fullName evidence="2">Uncharacterized protein</fullName>
    </submittedName>
</protein>
<organism evidence="2">
    <name type="scientific">viral metagenome</name>
    <dbReference type="NCBI Taxonomy" id="1070528"/>
    <lineage>
        <taxon>unclassified sequences</taxon>
        <taxon>metagenomes</taxon>
        <taxon>organismal metagenomes</taxon>
    </lineage>
</organism>
<name>A0A6C0D1H9_9ZZZZ</name>
<feature type="region of interest" description="Disordered" evidence="1">
    <location>
        <begin position="155"/>
        <end position="180"/>
    </location>
</feature>